<gene>
    <name evidence="1" type="ORF">SDC9_173537</name>
</gene>
<organism evidence="1">
    <name type="scientific">bioreactor metagenome</name>
    <dbReference type="NCBI Taxonomy" id="1076179"/>
    <lineage>
        <taxon>unclassified sequences</taxon>
        <taxon>metagenomes</taxon>
        <taxon>ecological metagenomes</taxon>
    </lineage>
</organism>
<dbReference type="AlphaFoldDB" id="A0A645GR08"/>
<accession>A0A645GR08</accession>
<sequence length="61" mass="7103">MKISLKKETLKNQQMQAYTESPNMLPMSNFSMLLEMIDVTRKTINAIIRDAKNTPFKDHNC</sequence>
<comment type="caution">
    <text evidence="1">The sequence shown here is derived from an EMBL/GenBank/DDBJ whole genome shotgun (WGS) entry which is preliminary data.</text>
</comment>
<name>A0A645GR08_9ZZZZ</name>
<dbReference type="EMBL" id="VSSQ01075536">
    <property type="protein sequence ID" value="MPN26113.1"/>
    <property type="molecule type" value="Genomic_DNA"/>
</dbReference>
<reference evidence="1" key="1">
    <citation type="submission" date="2019-08" db="EMBL/GenBank/DDBJ databases">
        <authorList>
            <person name="Kucharzyk K."/>
            <person name="Murdoch R.W."/>
            <person name="Higgins S."/>
            <person name="Loffler F."/>
        </authorList>
    </citation>
    <scope>NUCLEOTIDE SEQUENCE</scope>
</reference>
<evidence type="ECO:0000313" key="1">
    <source>
        <dbReference type="EMBL" id="MPN26113.1"/>
    </source>
</evidence>
<protein>
    <submittedName>
        <fullName evidence="1">Uncharacterized protein</fullName>
    </submittedName>
</protein>
<proteinExistence type="predicted"/>